<sequence length="141" mass="15674">MIKQGIIIALSIITLIGCKNETKKAEVAEVTVENKVEVKTETTQEDYQVGSQVPNKLVCMVNNAYMGKPQMPVPVNGKTYYGCCQMCVGTLNDNETARTAKDPFSGKTVDKTEAYIVLVKKEGDVAYFESKENYLKYNKSK</sequence>
<reference evidence="1 2" key="1">
    <citation type="submission" date="2016-10" db="EMBL/GenBank/DDBJ databases">
        <authorList>
            <person name="de Groot N.N."/>
        </authorList>
    </citation>
    <scope>NUCLEOTIDE SEQUENCE [LARGE SCALE GENOMIC DNA]</scope>
    <source>
        <strain evidence="1 2">DSM 18180</strain>
    </source>
</reference>
<proteinExistence type="predicted"/>
<evidence type="ECO:0000313" key="1">
    <source>
        <dbReference type="EMBL" id="SFZ94783.1"/>
    </source>
</evidence>
<protein>
    <recommendedName>
        <fullName evidence="3">MlpB protein</fullName>
    </recommendedName>
</protein>
<organism evidence="1 2">
    <name type="scientific">Flaviramulus basaltis</name>
    <dbReference type="NCBI Taxonomy" id="369401"/>
    <lineage>
        <taxon>Bacteria</taxon>
        <taxon>Pseudomonadati</taxon>
        <taxon>Bacteroidota</taxon>
        <taxon>Flavobacteriia</taxon>
        <taxon>Flavobacteriales</taxon>
        <taxon>Flavobacteriaceae</taxon>
        <taxon>Flaviramulus</taxon>
    </lineage>
</organism>
<dbReference type="AlphaFoldDB" id="A0A1K2IQY9"/>
<evidence type="ECO:0000313" key="2">
    <source>
        <dbReference type="Proteomes" id="UP000182544"/>
    </source>
</evidence>
<dbReference type="EMBL" id="FPKV01000005">
    <property type="protein sequence ID" value="SFZ94783.1"/>
    <property type="molecule type" value="Genomic_DNA"/>
</dbReference>
<name>A0A1K2IQY9_9FLAO</name>
<dbReference type="STRING" id="369401.SAMN05428642_10573"/>
<gene>
    <name evidence="1" type="ORF">SAMN05428642_10573</name>
</gene>
<dbReference type="Proteomes" id="UP000182544">
    <property type="component" value="Unassembled WGS sequence"/>
</dbReference>
<dbReference type="PROSITE" id="PS51257">
    <property type="entry name" value="PROKAR_LIPOPROTEIN"/>
    <property type="match status" value="1"/>
</dbReference>
<dbReference type="OrthoDB" id="1122197at2"/>
<dbReference type="RefSeq" id="WP_072403530.1">
    <property type="nucleotide sequence ID" value="NZ_FPKV01000005.1"/>
</dbReference>
<accession>A0A1K2IQY9</accession>
<keyword evidence="2" id="KW-1185">Reference proteome</keyword>
<evidence type="ECO:0008006" key="3">
    <source>
        <dbReference type="Google" id="ProtNLM"/>
    </source>
</evidence>